<proteinExistence type="predicted"/>
<dbReference type="Proteomes" id="UP001153636">
    <property type="component" value="Chromosome 3"/>
</dbReference>
<protein>
    <submittedName>
        <fullName evidence="1">Uncharacterized protein</fullName>
    </submittedName>
</protein>
<reference evidence="1" key="1">
    <citation type="submission" date="2022-01" db="EMBL/GenBank/DDBJ databases">
        <authorList>
            <person name="King R."/>
        </authorList>
    </citation>
    <scope>NUCLEOTIDE SEQUENCE</scope>
</reference>
<gene>
    <name evidence="1" type="ORF">PSYICH_LOCUS9690</name>
</gene>
<evidence type="ECO:0000313" key="2">
    <source>
        <dbReference type="Proteomes" id="UP001153636"/>
    </source>
</evidence>
<dbReference type="AlphaFoldDB" id="A0A9P0CUP7"/>
<name>A0A9P0CUP7_9CUCU</name>
<accession>A0A9P0CUP7</accession>
<sequence>MNPLVRTETQLFLECSLRGFIDWLQITSLKLNLFFSPDRVFGLIERKVKKKYPAIANPEEYFKIIKEFASVLVLGKNWDYFNWMKVTTSVLKPPTNWYFQFNCAKRFILER</sequence>
<dbReference type="EMBL" id="OV651815">
    <property type="protein sequence ID" value="CAH1108644.1"/>
    <property type="molecule type" value="Genomic_DNA"/>
</dbReference>
<organism evidence="1 2">
    <name type="scientific">Psylliodes chrysocephalus</name>
    <dbReference type="NCBI Taxonomy" id="3402493"/>
    <lineage>
        <taxon>Eukaryota</taxon>
        <taxon>Metazoa</taxon>
        <taxon>Ecdysozoa</taxon>
        <taxon>Arthropoda</taxon>
        <taxon>Hexapoda</taxon>
        <taxon>Insecta</taxon>
        <taxon>Pterygota</taxon>
        <taxon>Neoptera</taxon>
        <taxon>Endopterygota</taxon>
        <taxon>Coleoptera</taxon>
        <taxon>Polyphaga</taxon>
        <taxon>Cucujiformia</taxon>
        <taxon>Chrysomeloidea</taxon>
        <taxon>Chrysomelidae</taxon>
        <taxon>Galerucinae</taxon>
        <taxon>Alticini</taxon>
        <taxon>Psylliodes</taxon>
    </lineage>
</organism>
<keyword evidence="2" id="KW-1185">Reference proteome</keyword>
<dbReference type="OrthoDB" id="6762817at2759"/>
<evidence type="ECO:0000313" key="1">
    <source>
        <dbReference type="EMBL" id="CAH1108644.1"/>
    </source>
</evidence>